<evidence type="ECO:0000256" key="1">
    <source>
        <dbReference type="ARBA" id="ARBA00001946"/>
    </source>
</evidence>
<name>A0AA41U6M3_9ACTN</name>
<keyword evidence="2" id="KW-0378">Hydrolase</keyword>
<feature type="domain" description="Nudix hydrolase" evidence="3">
    <location>
        <begin position="28"/>
        <end position="155"/>
    </location>
</feature>
<evidence type="ECO:0000313" key="5">
    <source>
        <dbReference type="Proteomes" id="UP001165378"/>
    </source>
</evidence>
<dbReference type="GO" id="GO:0016787">
    <property type="term" value="F:hydrolase activity"/>
    <property type="evidence" value="ECO:0007669"/>
    <property type="project" value="UniProtKB-KW"/>
</dbReference>
<evidence type="ECO:0000313" key="4">
    <source>
        <dbReference type="EMBL" id="MCF2533162.1"/>
    </source>
</evidence>
<dbReference type="EMBL" id="JAKFHA010000044">
    <property type="protein sequence ID" value="MCF2533162.1"/>
    <property type="molecule type" value="Genomic_DNA"/>
</dbReference>
<protein>
    <submittedName>
        <fullName evidence="4">NUDIX domain-containing protein</fullName>
    </submittedName>
</protein>
<dbReference type="PANTHER" id="PTHR43046">
    <property type="entry name" value="GDP-MANNOSE MANNOSYL HYDROLASE"/>
    <property type="match status" value="1"/>
</dbReference>
<dbReference type="PROSITE" id="PS00893">
    <property type="entry name" value="NUDIX_BOX"/>
    <property type="match status" value="1"/>
</dbReference>
<dbReference type="Proteomes" id="UP001165378">
    <property type="component" value="Unassembled WGS sequence"/>
</dbReference>
<evidence type="ECO:0000256" key="2">
    <source>
        <dbReference type="ARBA" id="ARBA00022801"/>
    </source>
</evidence>
<accession>A0AA41U6M3</accession>
<comment type="cofactor">
    <cofactor evidence="1">
        <name>Mg(2+)</name>
        <dbReference type="ChEBI" id="CHEBI:18420"/>
    </cofactor>
</comment>
<evidence type="ECO:0000259" key="3">
    <source>
        <dbReference type="PROSITE" id="PS51462"/>
    </source>
</evidence>
<reference evidence="4" key="1">
    <citation type="submission" date="2022-01" db="EMBL/GenBank/DDBJ databases">
        <title>Genome-Based Taxonomic Classification of the Phylum Actinobacteria.</title>
        <authorList>
            <person name="Gao Y."/>
        </authorList>
    </citation>
    <scope>NUCLEOTIDE SEQUENCE</scope>
    <source>
        <strain evidence="4">KLBMP 8922</strain>
    </source>
</reference>
<dbReference type="InterPro" id="IPR020084">
    <property type="entry name" value="NUDIX_hydrolase_CS"/>
</dbReference>
<dbReference type="Gene3D" id="3.90.79.10">
    <property type="entry name" value="Nucleoside Triphosphate Pyrophosphohydrolase"/>
    <property type="match status" value="1"/>
</dbReference>
<comment type="caution">
    <text evidence="4">The sequence shown here is derived from an EMBL/GenBank/DDBJ whole genome shotgun (WGS) entry which is preliminary data.</text>
</comment>
<dbReference type="InterPro" id="IPR015797">
    <property type="entry name" value="NUDIX_hydrolase-like_dom_sf"/>
</dbReference>
<proteinExistence type="predicted"/>
<keyword evidence="5" id="KW-1185">Reference proteome</keyword>
<dbReference type="RefSeq" id="WP_235057935.1">
    <property type="nucleotide sequence ID" value="NZ_JAKFHA010000044.1"/>
</dbReference>
<dbReference type="AlphaFoldDB" id="A0AA41U6M3"/>
<sequence length="174" mass="19383">MGELVERVDETDRVLGVVGRAEAIRNRWLHRIATTVCRDADGRILVHRRPADASRFPRYYNWLIGGAVDVGESYEAAAAREIAEELGVRTDARLVVKFLCDGAISPYWLGLHEAVLTDMITPDASEITWHAWLAPDEFASALRRWDFVPDSREALARYEGVRLSAPLALPPGSG</sequence>
<organism evidence="4 5">
    <name type="scientific">Yinghuangia soli</name>
    <dbReference type="NCBI Taxonomy" id="2908204"/>
    <lineage>
        <taxon>Bacteria</taxon>
        <taxon>Bacillati</taxon>
        <taxon>Actinomycetota</taxon>
        <taxon>Actinomycetes</taxon>
        <taxon>Kitasatosporales</taxon>
        <taxon>Streptomycetaceae</taxon>
        <taxon>Yinghuangia</taxon>
    </lineage>
</organism>
<dbReference type="InterPro" id="IPR000086">
    <property type="entry name" value="NUDIX_hydrolase_dom"/>
</dbReference>
<dbReference type="PROSITE" id="PS51462">
    <property type="entry name" value="NUDIX"/>
    <property type="match status" value="1"/>
</dbReference>
<dbReference type="Pfam" id="PF00293">
    <property type="entry name" value="NUDIX"/>
    <property type="match status" value="1"/>
</dbReference>
<gene>
    <name evidence="4" type="ORF">LZ495_38925</name>
</gene>
<dbReference type="SUPFAM" id="SSF55811">
    <property type="entry name" value="Nudix"/>
    <property type="match status" value="1"/>
</dbReference>
<dbReference type="PANTHER" id="PTHR43046:SF14">
    <property type="entry name" value="MUTT_NUDIX FAMILY PROTEIN"/>
    <property type="match status" value="1"/>
</dbReference>